<gene>
    <name evidence="2" type="ORF">AFUS01_LOCUS17556</name>
</gene>
<accession>A0A8J2KMV2</accession>
<evidence type="ECO:0000313" key="2">
    <source>
        <dbReference type="EMBL" id="CAG7728800.1"/>
    </source>
</evidence>
<dbReference type="AlphaFoldDB" id="A0A8J2KMV2"/>
<feature type="compositionally biased region" description="Polar residues" evidence="1">
    <location>
        <begin position="232"/>
        <end position="248"/>
    </location>
</feature>
<feature type="region of interest" description="Disordered" evidence="1">
    <location>
        <begin position="430"/>
        <end position="452"/>
    </location>
</feature>
<reference evidence="2" key="1">
    <citation type="submission" date="2021-06" db="EMBL/GenBank/DDBJ databases">
        <authorList>
            <person name="Hodson N. C."/>
            <person name="Mongue J. A."/>
            <person name="Jaron S. K."/>
        </authorList>
    </citation>
    <scope>NUCLEOTIDE SEQUENCE</scope>
</reference>
<feature type="region of interest" description="Disordered" evidence="1">
    <location>
        <begin position="532"/>
        <end position="582"/>
    </location>
</feature>
<feature type="compositionally biased region" description="Polar residues" evidence="1">
    <location>
        <begin position="350"/>
        <end position="362"/>
    </location>
</feature>
<feature type="region of interest" description="Disordered" evidence="1">
    <location>
        <begin position="90"/>
        <end position="194"/>
    </location>
</feature>
<feature type="region of interest" description="Disordered" evidence="1">
    <location>
        <begin position="1"/>
        <end position="77"/>
    </location>
</feature>
<dbReference type="EMBL" id="CAJVCH010168773">
    <property type="protein sequence ID" value="CAG7728800.1"/>
    <property type="molecule type" value="Genomic_DNA"/>
</dbReference>
<feature type="compositionally biased region" description="Polar residues" evidence="1">
    <location>
        <begin position="133"/>
        <end position="156"/>
    </location>
</feature>
<feature type="region of interest" description="Disordered" evidence="1">
    <location>
        <begin position="317"/>
        <end position="365"/>
    </location>
</feature>
<comment type="caution">
    <text evidence="2">The sequence shown here is derived from an EMBL/GenBank/DDBJ whole genome shotgun (WGS) entry which is preliminary data.</text>
</comment>
<feature type="region of interest" description="Disordered" evidence="1">
    <location>
        <begin position="211"/>
        <end position="248"/>
    </location>
</feature>
<feature type="compositionally biased region" description="Polar residues" evidence="1">
    <location>
        <begin position="168"/>
        <end position="194"/>
    </location>
</feature>
<feature type="compositionally biased region" description="Acidic residues" evidence="1">
    <location>
        <begin position="1"/>
        <end position="13"/>
    </location>
</feature>
<feature type="non-terminal residue" evidence="2">
    <location>
        <position position="582"/>
    </location>
</feature>
<feature type="compositionally biased region" description="Polar residues" evidence="1">
    <location>
        <begin position="326"/>
        <end position="335"/>
    </location>
</feature>
<evidence type="ECO:0000256" key="1">
    <source>
        <dbReference type="SAM" id="MobiDB-lite"/>
    </source>
</evidence>
<dbReference type="Proteomes" id="UP000708208">
    <property type="component" value="Unassembled WGS sequence"/>
</dbReference>
<protein>
    <submittedName>
        <fullName evidence="2">Uncharacterized protein</fullName>
    </submittedName>
</protein>
<organism evidence="2 3">
    <name type="scientific">Allacma fusca</name>
    <dbReference type="NCBI Taxonomy" id="39272"/>
    <lineage>
        <taxon>Eukaryota</taxon>
        <taxon>Metazoa</taxon>
        <taxon>Ecdysozoa</taxon>
        <taxon>Arthropoda</taxon>
        <taxon>Hexapoda</taxon>
        <taxon>Collembola</taxon>
        <taxon>Symphypleona</taxon>
        <taxon>Sminthuridae</taxon>
        <taxon>Allacma</taxon>
    </lineage>
</organism>
<keyword evidence="3" id="KW-1185">Reference proteome</keyword>
<name>A0A8J2KMV2_9HEXA</name>
<feature type="compositionally biased region" description="Polar residues" evidence="1">
    <location>
        <begin position="50"/>
        <end position="77"/>
    </location>
</feature>
<evidence type="ECO:0000313" key="3">
    <source>
        <dbReference type="Proteomes" id="UP000708208"/>
    </source>
</evidence>
<sequence>MESQSDDDMDDPGEERAAPVRKTMSVASTESEMRQFGESDAEDDSENGAAHSNSNLSNKTGGRNSTVSTISMDQSSTFDFNEPVLATHSMIMKQRVPMPANLRRAVPSRRRRSQINDPGVVSSSDSSEDESSTFDLNKSVKVSDSIINKHTQQNFKRPTKPRHDKSAVESSSNSTKSVLYDSVNSDSCSGTVTESTWERGHRQIGQKRFYKPQVERRRKTASAERKSESFPVPSTSATTSLTNPQTKNEGIFKEPLAGERLRIPSPASTIIVMSPGRVESLDPRSFSFSASGVSSQMFPSASKARRIIATENSSVTFSSNVNTSSHTCDSDGTTASEEEEEIGVDKLSSKTHVTGTTSSGEQEQMPGQVINNSSQIIDEYLDPDNSLLEANTDDDDLLGSEIAAHETRDLVHQPPAASVILNENSFGGADVASSRSSQTPMSTDFGGSSGSEMSSACPSVIQRTASEYFALLEIALRNSQNIPYYEVPADNLGSSGFPIRSTFTKLKSAFINPGVLIPSNERLLAQTAQSFATKANEPKNPEPIDESSNEEVLDVAPNQIERRGFKRKPPGMRVRSSSLLRR</sequence>
<feature type="compositionally biased region" description="Acidic residues" evidence="1">
    <location>
        <begin position="543"/>
        <end position="553"/>
    </location>
</feature>
<proteinExistence type="predicted"/>
<feature type="compositionally biased region" description="Basic residues" evidence="1">
    <location>
        <begin position="211"/>
        <end position="220"/>
    </location>
</feature>
<feature type="compositionally biased region" description="Polar residues" evidence="1">
    <location>
        <begin position="433"/>
        <end position="452"/>
    </location>
</feature>